<dbReference type="AlphaFoldDB" id="I6ZJQ1"/>
<accession>I6ZJQ1</accession>
<dbReference type="RefSeq" id="WP_014850144.1">
    <property type="nucleotide sequence ID" value="NC_018149.1"/>
</dbReference>
<proteinExistence type="predicted"/>
<keyword evidence="2" id="KW-1185">Reference proteome</keyword>
<dbReference type="HOGENOM" id="CLU_902621_0_0_14"/>
<sequence>MVKVLTLSKGLVTLGSFGGPSFLFSSSYLSLGGGGQLDREIEIVSKFEGTNWKDGVITPVFDSWWLSGGFKNPIIYSYSYIARAKDTNYSEKTKFSKRTKRSTLLTEGELRLVERVGSLTTNNATSFPKSKPSPHQHLDGLTPKKFFLIGVNRTSNEVEMSGLVSLVKNNHGGIKANCNSKDEKAQAIKNGYCDHVFFKAYYPGEKKPSFVETQLKNNQDKQVGVLGLKDVVGTMNVVFGAGKIDSYTRWSRSAPIRVKVQEKDQNLYTGKKGSNNRPYVVVHDLKFARGALKGKWKEVDDDSKSLIEMGMTDSTSNSYALANESKSSTIPLSRNRQYYLWDPSYTEIKDGTLKTKDGQKLPWKVNFSLPYTIRLVK</sequence>
<name>I6ZJQ1_MYCWM</name>
<dbReference type="EMBL" id="CP003703">
    <property type="protein sequence ID" value="AFN65435.1"/>
    <property type="molecule type" value="Genomic_DNA"/>
</dbReference>
<organism evidence="1 2">
    <name type="scientific">Mycoplasma wenyonii (strain Massachusetts)</name>
    <name type="common">Eperythrozoon wenyonii</name>
    <dbReference type="NCBI Taxonomy" id="1197325"/>
    <lineage>
        <taxon>Bacteria</taxon>
        <taxon>Bacillati</taxon>
        <taxon>Mycoplasmatota</taxon>
        <taxon>Mollicutes</taxon>
        <taxon>Mycoplasmataceae</taxon>
        <taxon>Mycoplasma</taxon>
    </lineage>
</organism>
<dbReference type="Proteomes" id="UP000009005">
    <property type="component" value="Chromosome"/>
</dbReference>
<evidence type="ECO:0000313" key="1">
    <source>
        <dbReference type="EMBL" id="AFN65435.1"/>
    </source>
</evidence>
<gene>
    <name evidence="1" type="ordered locus">WEN_03280</name>
</gene>
<dbReference type="PATRIC" id="fig|1197325.3.peg.708"/>
<protein>
    <submittedName>
        <fullName evidence="1">Uncharacterized protein</fullName>
    </submittedName>
</protein>
<evidence type="ECO:0000313" key="2">
    <source>
        <dbReference type="Proteomes" id="UP000009005"/>
    </source>
</evidence>
<dbReference type="KEGG" id="mwe:WEN_03280"/>
<reference evidence="1 2" key="1">
    <citation type="journal article" date="2012" name="J. Bacteriol.">
        <title>Complete genome sequence of Mycoplasma wenyonii strain Massachusetts.</title>
        <authorList>
            <person name="Dos Santos A.P."/>
            <person name="Guimaraes A.M."/>
            <person name="do Nascimento N.C."/>
            <person name="Sanmiguel P.J."/>
            <person name="Messick J.B."/>
        </authorList>
    </citation>
    <scope>NUCLEOTIDE SEQUENCE [LARGE SCALE GENOMIC DNA]</scope>
    <source>
        <strain evidence="1 2">Massachusetts</strain>
    </source>
</reference>